<dbReference type="GO" id="GO:0000781">
    <property type="term" value="C:chromosome, telomeric region"/>
    <property type="evidence" value="ECO:0007669"/>
    <property type="project" value="UniProtKB-SubCell"/>
</dbReference>
<protein>
    <recommendedName>
        <fullName evidence="13">5' exonuclease Apollo</fullName>
        <ecNumber evidence="5">3.5.2.6</ecNumber>
    </recommendedName>
    <alternativeName>
        <fullName evidence="14">DNA cross-link repair 1B protein</fullName>
    </alternativeName>
    <alternativeName>
        <fullName evidence="15">SNM1 homolog B</fullName>
    </alternativeName>
</protein>
<dbReference type="GO" id="GO:0003684">
    <property type="term" value="F:damaged DNA binding"/>
    <property type="evidence" value="ECO:0007669"/>
    <property type="project" value="TreeGrafter"/>
</dbReference>
<evidence type="ECO:0000256" key="2">
    <source>
        <dbReference type="ARBA" id="ARBA00004123"/>
    </source>
</evidence>
<comment type="catalytic activity">
    <reaction evidence="1">
        <text>a beta-lactam + H2O = a substituted beta-amino acid</text>
        <dbReference type="Rhea" id="RHEA:20401"/>
        <dbReference type="ChEBI" id="CHEBI:15377"/>
        <dbReference type="ChEBI" id="CHEBI:35627"/>
        <dbReference type="ChEBI" id="CHEBI:140347"/>
        <dbReference type="EC" id="3.5.2.6"/>
    </reaction>
</comment>
<feature type="compositionally biased region" description="Basic and acidic residues" evidence="16">
    <location>
        <begin position="784"/>
        <end position="795"/>
    </location>
</feature>
<keyword evidence="18" id="KW-0269">Exonuclease</keyword>
<dbReference type="PANTHER" id="PTHR23240:SF26">
    <property type="entry name" value="5' EXONUCLEASE APOLLO"/>
    <property type="match status" value="1"/>
</dbReference>
<feature type="compositionally biased region" description="Low complexity" evidence="16">
    <location>
        <begin position="1917"/>
        <end position="1926"/>
    </location>
</feature>
<feature type="compositionally biased region" description="Low complexity" evidence="16">
    <location>
        <begin position="1381"/>
        <end position="1402"/>
    </location>
</feature>
<keyword evidence="8" id="KW-0227">DNA damage</keyword>
<dbReference type="InterPro" id="IPR011084">
    <property type="entry name" value="DRMBL"/>
</dbReference>
<evidence type="ECO:0000256" key="3">
    <source>
        <dbReference type="ARBA" id="ARBA00004574"/>
    </source>
</evidence>
<feature type="compositionally biased region" description="Low complexity" evidence="16">
    <location>
        <begin position="659"/>
        <end position="675"/>
    </location>
</feature>
<feature type="region of interest" description="Disordered" evidence="16">
    <location>
        <begin position="756"/>
        <end position="819"/>
    </location>
</feature>
<dbReference type="Gene3D" id="3.60.15.10">
    <property type="entry name" value="Ribonuclease Z/Hydroxyacylglutathione hydrolase-like"/>
    <property type="match status" value="1"/>
</dbReference>
<dbReference type="GO" id="GO:0005634">
    <property type="term" value="C:nucleus"/>
    <property type="evidence" value="ECO:0007669"/>
    <property type="project" value="UniProtKB-SubCell"/>
</dbReference>
<feature type="compositionally biased region" description="Low complexity" evidence="16">
    <location>
        <begin position="578"/>
        <end position="601"/>
    </location>
</feature>
<feature type="region of interest" description="Disordered" evidence="16">
    <location>
        <begin position="714"/>
        <end position="733"/>
    </location>
</feature>
<dbReference type="Proteomes" id="UP001219518">
    <property type="component" value="Unassembled WGS sequence"/>
</dbReference>
<dbReference type="GO" id="GO:0008800">
    <property type="term" value="F:beta-lactamase activity"/>
    <property type="evidence" value="ECO:0007669"/>
    <property type="project" value="UniProtKB-EC"/>
</dbReference>
<dbReference type="GO" id="GO:0000723">
    <property type="term" value="P:telomere maintenance"/>
    <property type="evidence" value="ECO:0007669"/>
    <property type="project" value="TreeGrafter"/>
</dbReference>
<reference evidence="18" key="2">
    <citation type="journal article" date="2023" name="BMC Genomics">
        <title>Pest status, molecular evolution, and epigenetic factors derived from the genome assembly of Frankliniella fusca, a thysanopteran phytovirus vector.</title>
        <authorList>
            <person name="Catto M.A."/>
            <person name="Labadie P.E."/>
            <person name="Jacobson A.L."/>
            <person name="Kennedy G.G."/>
            <person name="Srinivasan R."/>
            <person name="Hunt B.G."/>
        </authorList>
    </citation>
    <scope>NUCLEOTIDE SEQUENCE</scope>
    <source>
        <strain evidence="18">PL_HMW_Pooled</strain>
    </source>
</reference>
<evidence type="ECO:0000256" key="5">
    <source>
        <dbReference type="ARBA" id="ARBA00012865"/>
    </source>
</evidence>
<feature type="compositionally biased region" description="Polar residues" evidence="16">
    <location>
        <begin position="644"/>
        <end position="653"/>
    </location>
</feature>
<feature type="region of interest" description="Disordered" evidence="16">
    <location>
        <begin position="1165"/>
        <end position="1187"/>
    </location>
</feature>
<reference evidence="18" key="1">
    <citation type="submission" date="2021-07" db="EMBL/GenBank/DDBJ databases">
        <authorList>
            <person name="Catto M.A."/>
            <person name="Jacobson A."/>
            <person name="Kennedy G."/>
            <person name="Labadie P."/>
            <person name="Hunt B.G."/>
            <person name="Srinivasan R."/>
        </authorList>
    </citation>
    <scope>NUCLEOTIDE SEQUENCE</scope>
    <source>
        <strain evidence="18">PL_HMW_Pooled</strain>
        <tissue evidence="18">Head</tissue>
    </source>
</reference>
<comment type="subcellular location">
    <subcellularLocation>
        <location evidence="3">Chromosome</location>
        <location evidence="3">Telomere</location>
    </subcellularLocation>
    <subcellularLocation>
        <location evidence="2">Nucleus</location>
    </subcellularLocation>
</comment>
<feature type="region of interest" description="Disordered" evidence="16">
    <location>
        <begin position="1292"/>
        <end position="1402"/>
    </location>
</feature>
<evidence type="ECO:0000256" key="15">
    <source>
        <dbReference type="ARBA" id="ARBA00042738"/>
    </source>
</evidence>
<feature type="compositionally biased region" description="Basic residues" evidence="16">
    <location>
        <begin position="1722"/>
        <end position="1731"/>
    </location>
</feature>
<evidence type="ECO:0000313" key="18">
    <source>
        <dbReference type="EMBL" id="KAK3930862.1"/>
    </source>
</evidence>
<feature type="compositionally biased region" description="Basic and acidic residues" evidence="16">
    <location>
        <begin position="1958"/>
        <end position="1975"/>
    </location>
</feature>
<feature type="compositionally biased region" description="Pro residues" evidence="16">
    <location>
        <begin position="1865"/>
        <end position="1875"/>
    </location>
</feature>
<evidence type="ECO:0000256" key="14">
    <source>
        <dbReference type="ARBA" id="ARBA00041693"/>
    </source>
</evidence>
<sequence>MSGHSIDSEDFVIVVDKWDASFLRRPGCKPHYFFLTHLHADHIKGLTSTWSRMIYTSPFNAWLLPMRRNVKPMLLKEVELNVTHTIRKSNNDIAFQFTLLDANHCPGAVMFLFQGSFGNLLYTGDFRYSPRILEYPVLSQIIRNKELSTLYLDNTYAAATCKFPSREEALKEVLKIVDENPDCKILIGMRQLGKEEVLRAVALHVNEKVCVSTQRLQILSKLEYEDVFTTDASQSRIHAVELHTITQRHSQESSKVVSIKLTSMYECGNTEKQRGNIYIVPYSDHSSHTEIMEFVNHLRPLKLYPIVLPKIPKMTADTGPWYRMSTINCVIPEEILQLCGPSADPDTPSTISSPVSENGPLLTIKFHPASKSVNFDKKSSSVTYIDEGMNVVPFDSLESHLTNNNKARKHIKASWTRLAPKILSQKGIKFNDPSPEKSSDLSEATIPKVSELVAQSAETSGRKTKEDNNFPVPSIPNASNAHDDLLLDVPLSDDELDMPSSASELAGRMQLSCNRPSINGIVSEDRKSECSSELTVASMQTECVEDSVAGMRRTRSKEKLESLRISASKSASPKDSDSDVSSSMRTTRSKSSLNSVKLVSRPRTRLSLESQIDLRGERASPNRLKPTRRSLKSPSLAVSHITRSRSTPQTNGLSKRAFSLENLSSTSKESSNNTSRRITRGSREDLSRSLSNILSSRKTVVKGKRKAKVVVVDLEDSEKESTSNKPDPVTNLDKRDLVLSKEILSAKDISPASEFNSAVEIEKSESDKSKQTYKAEESNVTTDLKQDPRGGKESSAESSSQDVISQTESSGGVNKKIPNGNLANFNGIHINSPGRKRVPLSCDWNAAQEIAKKETEQALKALETLNQMKGFKTRNIGNRTGIVALRRLSADNVPSKSPVKSQNLVVMPVSPTGLRRRRTASILSSMASTFSKSPSKNTPSSSTSVSIVKESTNQQEVVSAPEALKEISPILPIVENKRVSPRRGNHEQPSSSSNKRDAATSPITKDAATSPILRAVTGRPGVASVRKGQKEENMGQFPAGVENRKLDFMSELSTSESQLEERKEVGLPETSSLDSDHVNASEVKTEEVVARTISKTDEKSDKHNLGLFLTEETLAPSTSSKTVLKTARKSFHRRQNDLNVDLIRLKVGFAMTRKGPKRLSLPSRLSTIGRESPKLRSDGTPLQSREKVQDWKKKISLRLRKSPQRRYKYKSPNKLRENAKRTLATILKKNSRNPSGSQVYEGDVEDCTEVSQKSAKEVNEVSSGYIADIECLTPTDGGNTVTSLQISQISQESSVSKSVISDSQKSEEAKMGLQSEVRRSSRLLKEDSSNRSQSSNISKSKSDLDSNPTGKSIEKSIKPLSTSKVDHFCEPETSNKDLSPSSKCSNIPAISSSSLPSPGSFSERISEKSRLILNKSTDNVLAQKSPNLLSLMADAFKKSVSPTPSTANILSSMAENFKKLDESSQVSPSLSIQLISSKLRRPTPKEKNPSDWDVQITRVDSSSNKSQPNSPHPSFEGLPIPKSLSIEIIPESDATEPVRRKGPSPPTITICPEVIDLSSDCPDSSSQSSINSLPIPPGPRRLVQGATRWPQRVKPERDIVLSPPQSIWKRGSAKQGSDNVIIDIQTQEDPQKVPHCPVHCTCGAASRQGTCMGTMRNLIEEDADCLYEVPLSPEDFEDSGAMLALGKGWIESCFGDADDRDEFFQSYDEILQTVDDIKLKKSKPISSHSKKQNIPPQSNVRRVFSSTKSSAPSSVQQTTVSNVSRASLTATKISAPAIKKQVSSVSKPITLPNSSQPKMSRKRPSTDSEASTSLKKETVKKRKLQTDEQSKRYSGGQSIPSRRSSSSSTSSGSKSRNSKRSLSPILPPPPPPPPKKLLETDKEKKEKAFKDQKEKEDKKLVEVKKDKITEKPRGKRGNASGSSSESPENRRPRLKEHEKLTDTGKHGANKRYRSSVKRSLDHLMTRQKLRSDKRVKTSSSSRS</sequence>
<feature type="compositionally biased region" description="Polar residues" evidence="16">
    <location>
        <begin position="1732"/>
        <end position="1752"/>
    </location>
</feature>
<dbReference type="InterPro" id="IPR036866">
    <property type="entry name" value="RibonucZ/Hydroxyglut_hydro"/>
</dbReference>
<evidence type="ECO:0000256" key="8">
    <source>
        <dbReference type="ARBA" id="ARBA00022763"/>
    </source>
</evidence>
<dbReference type="GO" id="GO:0035312">
    <property type="term" value="F:5'-3' DNA exonuclease activity"/>
    <property type="evidence" value="ECO:0007669"/>
    <property type="project" value="TreeGrafter"/>
</dbReference>
<organism evidence="18 19">
    <name type="scientific">Frankliniella fusca</name>
    <dbReference type="NCBI Taxonomy" id="407009"/>
    <lineage>
        <taxon>Eukaryota</taxon>
        <taxon>Metazoa</taxon>
        <taxon>Ecdysozoa</taxon>
        <taxon>Arthropoda</taxon>
        <taxon>Hexapoda</taxon>
        <taxon>Insecta</taxon>
        <taxon>Pterygota</taxon>
        <taxon>Neoptera</taxon>
        <taxon>Paraneoptera</taxon>
        <taxon>Thysanoptera</taxon>
        <taxon>Terebrantia</taxon>
        <taxon>Thripoidea</taxon>
        <taxon>Thripidae</taxon>
        <taxon>Frankliniella</taxon>
    </lineage>
</organism>
<feature type="compositionally biased region" description="Low complexity" evidence="16">
    <location>
        <begin position="1753"/>
        <end position="1763"/>
    </location>
</feature>
<evidence type="ECO:0000256" key="9">
    <source>
        <dbReference type="ARBA" id="ARBA00022801"/>
    </source>
</evidence>
<keyword evidence="6" id="KW-0158">Chromosome</keyword>
<evidence type="ECO:0000256" key="12">
    <source>
        <dbReference type="ARBA" id="ARBA00023242"/>
    </source>
</evidence>
<feature type="compositionally biased region" description="Low complexity" evidence="16">
    <location>
        <begin position="1292"/>
        <end position="1303"/>
    </location>
</feature>
<feature type="region of interest" description="Disordered" evidence="16">
    <location>
        <begin position="1778"/>
        <end position="1983"/>
    </location>
</feature>
<dbReference type="GO" id="GO:0006303">
    <property type="term" value="P:double-strand break repair via nonhomologous end joining"/>
    <property type="evidence" value="ECO:0007669"/>
    <property type="project" value="TreeGrafter"/>
</dbReference>
<dbReference type="Pfam" id="PF07522">
    <property type="entry name" value="DRMBL"/>
    <property type="match status" value="1"/>
</dbReference>
<evidence type="ECO:0000259" key="17">
    <source>
        <dbReference type="Pfam" id="PF07522"/>
    </source>
</evidence>
<evidence type="ECO:0000256" key="10">
    <source>
        <dbReference type="ARBA" id="ARBA00022895"/>
    </source>
</evidence>
<dbReference type="PANTHER" id="PTHR23240">
    <property type="entry name" value="DNA CROSS-LINK REPAIR PROTEIN PSO2/SNM1-RELATED"/>
    <property type="match status" value="1"/>
</dbReference>
<evidence type="ECO:0000256" key="1">
    <source>
        <dbReference type="ARBA" id="ARBA00001526"/>
    </source>
</evidence>
<feature type="compositionally biased region" description="Basic and acidic residues" evidence="16">
    <location>
        <begin position="1304"/>
        <end position="1329"/>
    </location>
</feature>
<keyword evidence="12" id="KW-0539">Nucleus</keyword>
<dbReference type="SUPFAM" id="SSF56281">
    <property type="entry name" value="Metallo-hydrolase/oxidoreductase"/>
    <property type="match status" value="1"/>
</dbReference>
<feature type="compositionally biased region" description="Basic and acidic residues" evidence="16">
    <location>
        <begin position="1876"/>
        <end position="1912"/>
    </location>
</feature>
<feature type="region of interest" description="Disordered" evidence="16">
    <location>
        <begin position="975"/>
        <end position="1010"/>
    </location>
</feature>
<evidence type="ECO:0000256" key="13">
    <source>
        <dbReference type="ARBA" id="ARBA00039555"/>
    </source>
</evidence>
<proteinExistence type="inferred from homology"/>
<feature type="compositionally biased region" description="Low complexity" evidence="16">
    <location>
        <begin position="928"/>
        <end position="952"/>
    </location>
</feature>
<feature type="region of interest" description="Disordered" evidence="16">
    <location>
        <begin position="1722"/>
        <end position="1763"/>
    </location>
</feature>
<feature type="region of interest" description="Disordered" evidence="16">
    <location>
        <begin position="426"/>
        <end position="477"/>
    </location>
</feature>
<feature type="region of interest" description="Disordered" evidence="16">
    <location>
        <begin position="547"/>
        <end position="686"/>
    </location>
</feature>
<feature type="compositionally biased region" description="Low complexity" evidence="16">
    <location>
        <begin position="1330"/>
        <end position="1339"/>
    </location>
</feature>
<evidence type="ECO:0000256" key="6">
    <source>
        <dbReference type="ARBA" id="ARBA00022454"/>
    </source>
</evidence>
<dbReference type="GO" id="GO:0036297">
    <property type="term" value="P:interstrand cross-link repair"/>
    <property type="evidence" value="ECO:0007669"/>
    <property type="project" value="TreeGrafter"/>
</dbReference>
<evidence type="ECO:0000256" key="16">
    <source>
        <dbReference type="SAM" id="MobiDB-lite"/>
    </source>
</evidence>
<feature type="compositionally biased region" description="Low complexity" evidence="16">
    <location>
        <begin position="1834"/>
        <end position="1864"/>
    </location>
</feature>
<feature type="compositionally biased region" description="Basic and acidic residues" evidence="16">
    <location>
        <begin position="760"/>
        <end position="777"/>
    </location>
</feature>
<feature type="region of interest" description="Disordered" evidence="16">
    <location>
        <begin position="1477"/>
        <end position="1520"/>
    </location>
</feature>
<feature type="compositionally biased region" description="Basic residues" evidence="16">
    <location>
        <begin position="1947"/>
        <end position="1956"/>
    </location>
</feature>
<accession>A0AAE1LUI4</accession>
<feature type="compositionally biased region" description="Basic and acidic residues" evidence="16">
    <location>
        <begin position="1927"/>
        <end position="1945"/>
    </location>
</feature>
<evidence type="ECO:0000256" key="7">
    <source>
        <dbReference type="ARBA" id="ARBA00022722"/>
    </source>
</evidence>
<dbReference type="Gene3D" id="3.40.50.12650">
    <property type="match status" value="1"/>
</dbReference>
<feature type="region of interest" description="Disordered" evidence="16">
    <location>
        <begin position="926"/>
        <end position="960"/>
    </location>
</feature>
<evidence type="ECO:0000256" key="4">
    <source>
        <dbReference type="ARBA" id="ARBA00010304"/>
    </source>
</evidence>
<feature type="domain" description="DNA repair metallo-beta-lactamase" evidence="17">
    <location>
        <begin position="225"/>
        <end position="308"/>
    </location>
</feature>
<evidence type="ECO:0000313" key="19">
    <source>
        <dbReference type="Proteomes" id="UP001219518"/>
    </source>
</evidence>
<feature type="region of interest" description="Disordered" evidence="16">
    <location>
        <begin position="1055"/>
        <end position="1084"/>
    </location>
</feature>
<feature type="compositionally biased region" description="Polar residues" evidence="16">
    <location>
        <begin position="1498"/>
        <end position="1509"/>
    </location>
</feature>
<dbReference type="EMBL" id="JAHWGI010001413">
    <property type="protein sequence ID" value="KAK3930862.1"/>
    <property type="molecule type" value="Genomic_DNA"/>
</dbReference>
<feature type="compositionally biased region" description="Polar residues" evidence="16">
    <location>
        <begin position="1781"/>
        <end position="1798"/>
    </location>
</feature>
<keyword evidence="10" id="KW-0779">Telomere</keyword>
<gene>
    <name evidence="18" type="ORF">KUF71_024428</name>
</gene>
<feature type="compositionally biased region" description="Basic and acidic residues" evidence="16">
    <location>
        <begin position="1074"/>
        <end position="1084"/>
    </location>
</feature>
<evidence type="ECO:0000256" key="11">
    <source>
        <dbReference type="ARBA" id="ARBA00023204"/>
    </source>
</evidence>
<feature type="compositionally biased region" description="Basic and acidic residues" evidence="16">
    <location>
        <begin position="1364"/>
        <end position="1375"/>
    </location>
</feature>
<keyword evidence="9" id="KW-0378">Hydrolase</keyword>
<dbReference type="EC" id="3.5.2.6" evidence="5"/>
<keyword evidence="7" id="KW-0540">Nuclease</keyword>
<keyword evidence="19" id="KW-1185">Reference proteome</keyword>
<comment type="caution">
    <text evidence="18">The sequence shown here is derived from an EMBL/GenBank/DDBJ whole genome shotgun (WGS) entry which is preliminary data.</text>
</comment>
<keyword evidence="11" id="KW-0234">DNA repair</keyword>
<feature type="compositionally biased region" description="Polar residues" evidence="16">
    <location>
        <begin position="796"/>
        <end position="812"/>
    </location>
</feature>
<comment type="similarity">
    <text evidence="4">Belongs to the DNA repair metallo-beta-lactamase (DRMBL) family.</text>
</comment>
<name>A0AAE1LUI4_9NEOP</name>